<comment type="caution">
    <text evidence="5">The sequence shown here is derived from an EMBL/GenBank/DDBJ whole genome shotgun (WGS) entry which is preliminary data.</text>
</comment>
<organism evidence="5 6">
    <name type="scientific">Venturia inaequalis</name>
    <name type="common">Apple scab fungus</name>
    <dbReference type="NCBI Taxonomy" id="5025"/>
    <lineage>
        <taxon>Eukaryota</taxon>
        <taxon>Fungi</taxon>
        <taxon>Dikarya</taxon>
        <taxon>Ascomycota</taxon>
        <taxon>Pezizomycotina</taxon>
        <taxon>Dothideomycetes</taxon>
        <taxon>Pleosporomycetidae</taxon>
        <taxon>Venturiales</taxon>
        <taxon>Venturiaceae</taxon>
        <taxon>Venturia</taxon>
    </lineage>
</organism>
<keyword evidence="3" id="KW-0472">Membrane</keyword>
<evidence type="ECO:0000256" key="1">
    <source>
        <dbReference type="ARBA" id="ARBA00005375"/>
    </source>
</evidence>
<keyword evidence="4" id="KW-0732">Signal</keyword>
<evidence type="ECO:0000313" key="6">
    <source>
        <dbReference type="Proteomes" id="UP000447873"/>
    </source>
</evidence>
<protein>
    <submittedName>
        <fullName evidence="5">Uncharacterized protein</fullName>
    </submittedName>
</protein>
<feature type="region of interest" description="Disordered" evidence="2">
    <location>
        <begin position="562"/>
        <end position="615"/>
    </location>
</feature>
<sequence>MFALYVALLAAVWLSSMDGVEAQNYTVHASVIFARTGDRTPLLAADTPRLTSLGAQQMNSLGAFFRRRYITSDSESPLQGAAVLTGLSSWSLDNEQVFVQTTDNMYTAQSATAFMQALYPPYTLPNSTAVYLDPSSILSNSTYIEAPLNGYQYGVINTVSQYDPYSAYIDGTSSCPNFANSALQYYSSDDFNKTNARTTTMYQSIGEALLKGVLPRSDWGYANAYLIWDFVNYLNNHDPASKAILDDLDSRGDIDQMGALASKKQAQIYGDLTQSYFLPGDRIRATAGKTLAARMLGMLLDNMASLGKANKLSLFVGEYPPMLSLFSLLELPQIDDRFKHIPPFASAIAVELFSWQGNETTSTNGDGFNYPDLSALWVRFLYVNGTSASDNYDQSIKSYPLFQRGPSETDMKWSEFETLISNIMMGEISDWCTYCSSQSVFCPTLIDASTSSSLGGSSNSKKNSNMKPQVAGVIGAVVTIGTFAIALILAMLFGGVRFSRRDKSKKSELGGFKGSAKLASDQDLHLSKNAAPVGISTVPIGGDMKKGHERAGSWELNDATAMDAKDKETQRNTIGSLGGSTVASLEPDRKPSYEGDEEHDGIDPFESPVHVRESV</sequence>
<dbReference type="SUPFAM" id="SSF53254">
    <property type="entry name" value="Phosphoglycerate mutase-like"/>
    <property type="match status" value="1"/>
</dbReference>
<dbReference type="InterPro" id="IPR050645">
    <property type="entry name" value="Histidine_acid_phosphatase"/>
</dbReference>
<gene>
    <name evidence="5" type="ORF">EG328_005806</name>
</gene>
<dbReference type="PANTHER" id="PTHR11567">
    <property type="entry name" value="ACID PHOSPHATASE-RELATED"/>
    <property type="match status" value="1"/>
</dbReference>
<name>A0A8H3UKL0_VENIN</name>
<dbReference type="Pfam" id="PF00328">
    <property type="entry name" value="His_Phos_2"/>
    <property type="match status" value="1"/>
</dbReference>
<comment type="similarity">
    <text evidence="1">Belongs to the histidine acid phosphatase family.</text>
</comment>
<proteinExistence type="inferred from homology"/>
<dbReference type="AlphaFoldDB" id="A0A8H3UKL0"/>
<dbReference type="InterPro" id="IPR029033">
    <property type="entry name" value="His_PPase_superfam"/>
</dbReference>
<feature type="transmembrane region" description="Helical" evidence="3">
    <location>
        <begin position="470"/>
        <end position="496"/>
    </location>
</feature>
<dbReference type="EMBL" id="WNWS01000307">
    <property type="protein sequence ID" value="KAE9971152.1"/>
    <property type="molecule type" value="Genomic_DNA"/>
</dbReference>
<evidence type="ECO:0000313" key="5">
    <source>
        <dbReference type="EMBL" id="KAE9971152.1"/>
    </source>
</evidence>
<feature type="chain" id="PRO_5034016645" evidence="4">
    <location>
        <begin position="23"/>
        <end position="615"/>
    </location>
</feature>
<reference evidence="5 6" key="1">
    <citation type="submission" date="2018-12" db="EMBL/GenBank/DDBJ databases">
        <title>Venturia inaequalis Genome Resource.</title>
        <authorList>
            <person name="Lichtner F.J."/>
        </authorList>
    </citation>
    <scope>NUCLEOTIDE SEQUENCE [LARGE SCALE GENOMIC DNA]</scope>
    <source>
        <strain evidence="5 6">120213</strain>
    </source>
</reference>
<dbReference type="GO" id="GO:0016791">
    <property type="term" value="F:phosphatase activity"/>
    <property type="evidence" value="ECO:0007669"/>
    <property type="project" value="TreeGrafter"/>
</dbReference>
<feature type="signal peptide" evidence="4">
    <location>
        <begin position="1"/>
        <end position="22"/>
    </location>
</feature>
<accession>A0A8H3UKL0</accession>
<dbReference type="InterPro" id="IPR000560">
    <property type="entry name" value="His_Pase_clade-2"/>
</dbReference>
<keyword evidence="3" id="KW-0812">Transmembrane</keyword>
<dbReference type="Proteomes" id="UP000447873">
    <property type="component" value="Unassembled WGS sequence"/>
</dbReference>
<evidence type="ECO:0000256" key="2">
    <source>
        <dbReference type="SAM" id="MobiDB-lite"/>
    </source>
</evidence>
<feature type="compositionally biased region" description="Polar residues" evidence="2">
    <location>
        <begin position="571"/>
        <end position="583"/>
    </location>
</feature>
<dbReference type="Gene3D" id="3.40.50.1240">
    <property type="entry name" value="Phosphoglycerate mutase-like"/>
    <property type="match status" value="1"/>
</dbReference>
<dbReference type="PANTHER" id="PTHR11567:SF127">
    <property type="entry name" value="HISTIDINE ACID PHOSPHATASE"/>
    <property type="match status" value="1"/>
</dbReference>
<evidence type="ECO:0000256" key="3">
    <source>
        <dbReference type="SAM" id="Phobius"/>
    </source>
</evidence>
<evidence type="ECO:0000256" key="4">
    <source>
        <dbReference type="SAM" id="SignalP"/>
    </source>
</evidence>
<keyword evidence="3" id="KW-1133">Transmembrane helix</keyword>